<name>A0A256FR85_9HYPH</name>
<dbReference type="AlphaFoldDB" id="A0A256FR85"/>
<accession>A0A256FR85</accession>
<evidence type="ECO:0000313" key="1">
    <source>
        <dbReference type="EMBL" id="OYR16941.1"/>
    </source>
</evidence>
<organism evidence="1 2">
    <name type="scientific">Brucella grignonensis</name>
    <dbReference type="NCBI Taxonomy" id="94627"/>
    <lineage>
        <taxon>Bacteria</taxon>
        <taxon>Pseudomonadati</taxon>
        <taxon>Pseudomonadota</taxon>
        <taxon>Alphaproteobacteria</taxon>
        <taxon>Hyphomicrobiales</taxon>
        <taxon>Brucellaceae</taxon>
        <taxon>Brucella/Ochrobactrum group</taxon>
        <taxon>Brucella</taxon>
    </lineage>
</organism>
<evidence type="ECO:0000313" key="2">
    <source>
        <dbReference type="Proteomes" id="UP000216478"/>
    </source>
</evidence>
<reference evidence="1 2" key="1">
    <citation type="submission" date="2017-07" db="EMBL/GenBank/DDBJ databases">
        <title>Phylogenetic study on the rhizospheric bacterium Ochrobactrum sp. A44.</title>
        <authorList>
            <person name="Krzyzanowska D.M."/>
            <person name="Ossowicki A."/>
            <person name="Rajewska M."/>
            <person name="Maciag T."/>
            <person name="Kaczynski Z."/>
            <person name="Czerwicka M."/>
            <person name="Jafra S."/>
        </authorList>
    </citation>
    <scope>NUCLEOTIDE SEQUENCE [LARGE SCALE GENOMIC DNA]</scope>
    <source>
        <strain evidence="1 2">OgA9a</strain>
    </source>
</reference>
<proteinExistence type="predicted"/>
<protein>
    <submittedName>
        <fullName evidence="1">Uncharacterized protein</fullName>
    </submittedName>
</protein>
<sequence length="141" mass="16002">MCGIAHNNSRVARVPPRNAVASCPSVSSLRDSHGYIESHTYTFGAEFPPTFQSCLTRLRFLVPERFRAISPSAALKALSRRQTVQECDCLRVTRLHTTCHPLKQYDLGVMWIIVFSRQIPELLRQNLCFFSLRNGTLCSKC</sequence>
<dbReference type="EMBL" id="NNRL01000148">
    <property type="protein sequence ID" value="OYR16941.1"/>
    <property type="molecule type" value="Genomic_DNA"/>
</dbReference>
<dbReference type="Proteomes" id="UP000216478">
    <property type="component" value="Unassembled WGS sequence"/>
</dbReference>
<gene>
    <name evidence="1" type="ORF">CEV33_4066</name>
</gene>
<comment type="caution">
    <text evidence="1">The sequence shown here is derived from an EMBL/GenBank/DDBJ whole genome shotgun (WGS) entry which is preliminary data.</text>
</comment>
<keyword evidence="2" id="KW-1185">Reference proteome</keyword>